<evidence type="ECO:0000256" key="1">
    <source>
        <dbReference type="SAM" id="MobiDB-lite"/>
    </source>
</evidence>
<proteinExistence type="predicted"/>
<name>A0A5J4V823_9EUKA</name>
<protein>
    <submittedName>
        <fullName evidence="2">Uncharacterized protein</fullName>
    </submittedName>
</protein>
<feature type="compositionally biased region" description="Polar residues" evidence="1">
    <location>
        <begin position="1"/>
        <end position="10"/>
    </location>
</feature>
<feature type="compositionally biased region" description="Basic residues" evidence="1">
    <location>
        <begin position="11"/>
        <end position="23"/>
    </location>
</feature>
<evidence type="ECO:0000313" key="2">
    <source>
        <dbReference type="EMBL" id="KAA6378435.1"/>
    </source>
</evidence>
<feature type="region of interest" description="Disordered" evidence="1">
    <location>
        <begin position="1"/>
        <end position="23"/>
    </location>
</feature>
<comment type="caution">
    <text evidence="2">The sequence shown here is derived from an EMBL/GenBank/DDBJ whole genome shotgun (WGS) entry which is preliminary data.</text>
</comment>
<sequence>MMIKYETNQLKQRKKQKKREERKRRRIIGLGDVYDGFDEISYDSPDFFERDEEESMMFNQKVLGTEKRSDETDEEFKKRVAKLLSAVMKREGLSDEKEIIRYKRIETCLEIVTHFIGKQDDPGRKLAIQSGIIRAIL</sequence>
<reference evidence="2 3" key="1">
    <citation type="submission" date="2019-03" db="EMBL/GenBank/DDBJ databases">
        <title>Single cell metagenomics reveals metabolic interactions within the superorganism composed of flagellate Streblomastix strix and complex community of Bacteroidetes bacteria on its surface.</title>
        <authorList>
            <person name="Treitli S.C."/>
            <person name="Kolisko M."/>
            <person name="Husnik F."/>
            <person name="Keeling P."/>
            <person name="Hampl V."/>
        </authorList>
    </citation>
    <scope>NUCLEOTIDE SEQUENCE [LARGE SCALE GENOMIC DNA]</scope>
    <source>
        <strain evidence="2">ST1C</strain>
    </source>
</reference>
<accession>A0A5J4V823</accession>
<dbReference type="Proteomes" id="UP000324800">
    <property type="component" value="Unassembled WGS sequence"/>
</dbReference>
<dbReference type="EMBL" id="SNRW01009146">
    <property type="protein sequence ID" value="KAA6378435.1"/>
    <property type="molecule type" value="Genomic_DNA"/>
</dbReference>
<organism evidence="2 3">
    <name type="scientific">Streblomastix strix</name>
    <dbReference type="NCBI Taxonomy" id="222440"/>
    <lineage>
        <taxon>Eukaryota</taxon>
        <taxon>Metamonada</taxon>
        <taxon>Preaxostyla</taxon>
        <taxon>Oxymonadida</taxon>
        <taxon>Streblomastigidae</taxon>
        <taxon>Streblomastix</taxon>
    </lineage>
</organism>
<feature type="non-terminal residue" evidence="2">
    <location>
        <position position="137"/>
    </location>
</feature>
<dbReference type="AlphaFoldDB" id="A0A5J4V823"/>
<gene>
    <name evidence="2" type="ORF">EZS28_026037</name>
</gene>
<evidence type="ECO:0000313" key="3">
    <source>
        <dbReference type="Proteomes" id="UP000324800"/>
    </source>
</evidence>